<name>A0RYW8_CENSY</name>
<comment type="function">
    <text evidence="7">Regulatory subunit of DNA primase, an RNA polymerase that catalyzes the synthesis of short RNA molecules used as primers for DNA polymerase during DNA replication. Stabilizes and modulates the activity of the small subunit, increasing the rate of DNA synthesis, and conferring RNA synthesis capability. The DNA polymerase activity may enable DNA primase to also catalyze primer extension after primer synthesis. May also play a role in DNA repair.</text>
</comment>
<dbReference type="InterPro" id="IPR058560">
    <property type="entry name" value="DNA_primase_C"/>
</dbReference>
<accession>A0RYW8</accession>
<keyword evidence="3 7" id="KW-0235">DNA replication</keyword>
<dbReference type="GO" id="GO:0006270">
    <property type="term" value="P:DNA replication initiation"/>
    <property type="evidence" value="ECO:0007669"/>
    <property type="project" value="TreeGrafter"/>
</dbReference>
<dbReference type="GO" id="GO:0046872">
    <property type="term" value="F:metal ion binding"/>
    <property type="evidence" value="ECO:0007669"/>
    <property type="project" value="UniProtKB-KW"/>
</dbReference>
<gene>
    <name evidence="7" type="primary">priL</name>
    <name evidence="9" type="ordered locus">CENSYa_1926</name>
</gene>
<comment type="subunit">
    <text evidence="7">Heterodimer of a small subunit (PriS) and a large subunit (PriL).</text>
</comment>
<dbReference type="PANTHER" id="PTHR10537">
    <property type="entry name" value="DNA PRIMASE LARGE SUBUNIT"/>
    <property type="match status" value="1"/>
</dbReference>
<keyword evidence="5 7" id="KW-0408">Iron</keyword>
<feature type="domain" description="DNA primase large subunit C-terminal" evidence="8">
    <location>
        <begin position="227"/>
        <end position="316"/>
    </location>
</feature>
<dbReference type="HAMAP" id="MF_00701">
    <property type="entry name" value="DNA_primase_lrg_arc"/>
    <property type="match status" value="1"/>
</dbReference>
<dbReference type="AlphaFoldDB" id="A0RYW8"/>
<keyword evidence="1 7" id="KW-0004">4Fe-4S</keyword>
<keyword evidence="10" id="KW-1185">Reference proteome</keyword>
<evidence type="ECO:0000256" key="2">
    <source>
        <dbReference type="ARBA" id="ARBA00022515"/>
    </source>
</evidence>
<sequence>MSFGSDEMSKYPFLADWGKDIQDQGFTLEQFGTDPDLKKVVDGAYERIQAAADGKIYKTATRSSLENGVFTFLLAVVLLRLSGMGVLVSKFVLAEARRAEKFLEYDLTGDLHEKKGRLAIQLMENFLSVTVSRQGYDFAIAASDYIRHSVNFHEREWKMVNRRVRGGKVLLSSHEAVRLVRQELVGYIRSRINSADTPEMFPMFEEPVQKLVSLARARFPQDNTPTTGKTPPCIQHGMDVLARGENLSHSGRFMLATFLLNRGQSIEQIAPLFKNAPDYNPKVTMYQLNHLAGSSRDGEQYTCPSCDKLRSQGLCHETEECAGIINPLQFGKKRTDA</sequence>
<evidence type="ECO:0000256" key="4">
    <source>
        <dbReference type="ARBA" id="ARBA00022723"/>
    </source>
</evidence>
<comment type="similarity">
    <text evidence="7">Belongs to the eukaryotic-type primase large subunit family.</text>
</comment>
<dbReference type="PATRIC" id="fig|414004.10.peg.1760"/>
<dbReference type="EMBL" id="DP000238">
    <property type="protein sequence ID" value="ABK78535.1"/>
    <property type="molecule type" value="Genomic_DNA"/>
</dbReference>
<dbReference type="InterPro" id="IPR007238">
    <property type="entry name" value="DNA_primase_lsu_euk/arc"/>
</dbReference>
<dbReference type="KEGG" id="csy:CENSYa_1926"/>
<feature type="binding site" evidence="7">
    <location>
        <position position="315"/>
    </location>
    <ligand>
        <name>[4Fe-4S] cluster</name>
        <dbReference type="ChEBI" id="CHEBI:49883"/>
    </ligand>
</feature>
<reference evidence="9 10" key="1">
    <citation type="journal article" date="2006" name="Proc. Natl. Acad. Sci. U.S.A.">
        <title>Genomic analysis of the uncultivated marine crenarchaeote Cenarchaeum symbiosum.</title>
        <authorList>
            <person name="Hallam S.J."/>
            <person name="Konstantinidis K.T."/>
            <person name="Putnam N."/>
            <person name="Schleper C."/>
            <person name="Watanabe Y."/>
            <person name="Sugahara J."/>
            <person name="Preston C."/>
            <person name="de la Torre J."/>
            <person name="Richardson P.M."/>
            <person name="DeLong E.F."/>
        </authorList>
    </citation>
    <scope>NUCLEOTIDE SEQUENCE [LARGE SCALE GENOMIC DNA]</scope>
    <source>
        <strain evidence="10">A</strain>
    </source>
</reference>
<dbReference type="STRING" id="414004.CENSYa_1926"/>
<dbReference type="GO" id="GO:0006269">
    <property type="term" value="P:DNA replication, synthesis of primer"/>
    <property type="evidence" value="ECO:0007669"/>
    <property type="project" value="UniProtKB-UniRule"/>
</dbReference>
<dbReference type="SUPFAM" id="SSF140914">
    <property type="entry name" value="PriB N-terminal domain-like"/>
    <property type="match status" value="1"/>
</dbReference>
<dbReference type="InterPro" id="IPR023642">
    <property type="entry name" value="DNA_primase_lsu_PriL"/>
</dbReference>
<feature type="binding site" evidence="7">
    <location>
        <position position="321"/>
    </location>
    <ligand>
        <name>[4Fe-4S] cluster</name>
        <dbReference type="ChEBI" id="CHEBI:49883"/>
    </ligand>
</feature>
<evidence type="ECO:0000256" key="5">
    <source>
        <dbReference type="ARBA" id="ARBA00023004"/>
    </source>
</evidence>
<keyword evidence="9" id="KW-0548">Nucleotidyltransferase</keyword>
<dbReference type="EnsemblBacteria" id="ABK78535">
    <property type="protein sequence ID" value="ABK78535"/>
    <property type="gene ID" value="CENSYa_1926"/>
</dbReference>
<evidence type="ECO:0000313" key="9">
    <source>
        <dbReference type="EMBL" id="ABK78535.1"/>
    </source>
</evidence>
<dbReference type="HOGENOM" id="CLU_052778_0_0_2"/>
<feature type="binding site" evidence="7">
    <location>
        <position position="233"/>
    </location>
    <ligand>
        <name>[4Fe-4S] cluster</name>
        <dbReference type="ChEBI" id="CHEBI:49883"/>
    </ligand>
</feature>
<evidence type="ECO:0000313" key="10">
    <source>
        <dbReference type="Proteomes" id="UP000000758"/>
    </source>
</evidence>
<keyword evidence="6 7" id="KW-0411">Iron-sulfur</keyword>
<evidence type="ECO:0000259" key="8">
    <source>
        <dbReference type="Pfam" id="PF04104"/>
    </source>
</evidence>
<evidence type="ECO:0000256" key="6">
    <source>
        <dbReference type="ARBA" id="ARBA00023014"/>
    </source>
</evidence>
<organism evidence="9 10">
    <name type="scientific">Cenarchaeum symbiosum (strain A)</name>
    <dbReference type="NCBI Taxonomy" id="414004"/>
    <lineage>
        <taxon>Archaea</taxon>
        <taxon>Nitrososphaerota</taxon>
        <taxon>Candidatus Cenarchaeales</taxon>
        <taxon>Candidatus Cenarchaeaceae</taxon>
        <taxon>Candidatus Cenarchaeum</taxon>
    </lineage>
</organism>
<protein>
    <recommendedName>
        <fullName evidence="7">DNA primase large subunit PriL</fullName>
    </recommendedName>
</protein>
<evidence type="ECO:0000256" key="7">
    <source>
        <dbReference type="HAMAP-Rule" id="MF_00701"/>
    </source>
</evidence>
<keyword evidence="4 7" id="KW-0479">Metal-binding</keyword>
<dbReference type="Pfam" id="PF04104">
    <property type="entry name" value="DNA_primase_lrg"/>
    <property type="match status" value="1"/>
</dbReference>
<comment type="cofactor">
    <cofactor evidence="7">
        <name>[4Fe-4S] cluster</name>
        <dbReference type="ChEBI" id="CHEBI:49883"/>
    </cofactor>
    <text evidence="7">Binds 1 [4Fe-4S] cluster.</text>
</comment>
<dbReference type="GO" id="GO:0051539">
    <property type="term" value="F:4 iron, 4 sulfur cluster binding"/>
    <property type="evidence" value="ECO:0007669"/>
    <property type="project" value="UniProtKB-UniRule"/>
</dbReference>
<dbReference type="GO" id="GO:1990077">
    <property type="term" value="C:primosome complex"/>
    <property type="evidence" value="ECO:0007669"/>
    <property type="project" value="UniProtKB-KW"/>
</dbReference>
<evidence type="ECO:0000256" key="3">
    <source>
        <dbReference type="ARBA" id="ARBA00022705"/>
    </source>
</evidence>
<dbReference type="PANTHER" id="PTHR10537:SF3">
    <property type="entry name" value="DNA PRIMASE LARGE SUBUNIT"/>
    <property type="match status" value="1"/>
</dbReference>
<dbReference type="CDD" id="cd06560">
    <property type="entry name" value="PriL"/>
    <property type="match status" value="1"/>
</dbReference>
<evidence type="ECO:0000256" key="1">
    <source>
        <dbReference type="ARBA" id="ARBA00022485"/>
    </source>
</evidence>
<keyword evidence="9" id="KW-0808">Transferase</keyword>
<proteinExistence type="inferred from homology"/>
<dbReference type="GO" id="GO:0003899">
    <property type="term" value="F:DNA-directed RNA polymerase activity"/>
    <property type="evidence" value="ECO:0007669"/>
    <property type="project" value="InterPro"/>
</dbReference>
<dbReference type="Proteomes" id="UP000000758">
    <property type="component" value="Chromosome"/>
</dbReference>
<keyword evidence="2 7" id="KW-0639">Primosome</keyword>
<feature type="binding site" evidence="7">
    <location>
        <position position="306"/>
    </location>
    <ligand>
        <name>[4Fe-4S] cluster</name>
        <dbReference type="ChEBI" id="CHEBI:49883"/>
    </ligand>
</feature>